<gene>
    <name evidence="4" type="ORF">PAGU1579_09990</name>
</gene>
<dbReference type="InterPro" id="IPR036677">
    <property type="entry name" value="EutN_CcmL_sf"/>
</dbReference>
<dbReference type="SUPFAM" id="SSF159133">
    <property type="entry name" value="EutN/CcmL-like"/>
    <property type="match status" value="1"/>
</dbReference>
<dbReference type="AlphaFoldDB" id="A0A480B7I1"/>
<keyword evidence="2" id="KW-1282">Carboxysome</keyword>
<keyword evidence="3" id="KW-1283">Bacterial microcompartment</keyword>
<dbReference type="EMBL" id="BJCR01000028">
    <property type="protein sequence ID" value="GCL69230.1"/>
    <property type="molecule type" value="Genomic_DNA"/>
</dbReference>
<evidence type="ECO:0000313" key="5">
    <source>
        <dbReference type="Proteomes" id="UP000303581"/>
    </source>
</evidence>
<organism evidence="4 5">
    <name type="scientific">Veillonella tobetsuensis</name>
    <dbReference type="NCBI Taxonomy" id="1110546"/>
    <lineage>
        <taxon>Bacteria</taxon>
        <taxon>Bacillati</taxon>
        <taxon>Bacillota</taxon>
        <taxon>Negativicutes</taxon>
        <taxon>Veillonellales</taxon>
        <taxon>Veillonellaceae</taxon>
        <taxon>Veillonella</taxon>
    </lineage>
</organism>
<name>A0A480B7I1_9FIRM</name>
<proteinExistence type="predicted"/>
<evidence type="ECO:0000313" key="4">
    <source>
        <dbReference type="EMBL" id="GCL69230.1"/>
    </source>
</evidence>
<accession>A0A480B7I1</accession>
<dbReference type="Proteomes" id="UP000303581">
    <property type="component" value="Unassembled WGS sequence"/>
</dbReference>
<dbReference type="GO" id="GO:0031470">
    <property type="term" value="C:carboxysome"/>
    <property type="evidence" value="ECO:0007669"/>
    <property type="project" value="UniProtKB-SubCell"/>
</dbReference>
<evidence type="ECO:0000256" key="3">
    <source>
        <dbReference type="ARBA" id="ARBA00024446"/>
    </source>
</evidence>
<dbReference type="RefSeq" id="WP_059363611.1">
    <property type="nucleotide sequence ID" value="NZ_BBXI01000016.1"/>
</dbReference>
<keyword evidence="5" id="KW-1185">Reference proteome</keyword>
<dbReference type="OrthoDB" id="196195at2"/>
<dbReference type="PROSITE" id="PS51932">
    <property type="entry name" value="BMV"/>
    <property type="match status" value="1"/>
</dbReference>
<dbReference type="Pfam" id="PF03319">
    <property type="entry name" value="EutN_CcmL"/>
    <property type="match status" value="1"/>
</dbReference>
<reference evidence="4 5" key="1">
    <citation type="submission" date="2019-03" db="EMBL/GenBank/DDBJ databases">
        <title>Draft genome sequences of two Veillonella tobetsuensis clinical isolates from intraoperative bronchial fluids of elderly patients with pulmonary carcinoma.</title>
        <authorList>
            <person name="Akiyama T."/>
        </authorList>
    </citation>
    <scope>NUCLEOTIDE SEQUENCE [LARGE SCALE GENOMIC DNA]</scope>
    <source>
        <strain evidence="4 5">PAGU 1579</strain>
    </source>
</reference>
<dbReference type="Gene3D" id="2.40.50.220">
    <property type="entry name" value="EutN/Ccml"/>
    <property type="match status" value="1"/>
</dbReference>
<evidence type="ECO:0000256" key="2">
    <source>
        <dbReference type="ARBA" id="ARBA00023669"/>
    </source>
</evidence>
<sequence length="87" mass="9188">MYLAKVIGNVVATKKSDTLLGYKLMIVQPVDASLSPDHREQVAADYVGAGVGEYVLVGTGSSVRVEENRKGVTIDLAIIGIVDSVII</sequence>
<dbReference type="InterPro" id="IPR004992">
    <property type="entry name" value="EutN_CcmL"/>
</dbReference>
<dbReference type="PANTHER" id="PTHR36539:SF1">
    <property type="entry name" value="BACTERIAL MICROCOMPARTMENT SHELL VERTEX PROTEIN EUTN"/>
    <property type="match status" value="1"/>
</dbReference>
<comment type="caution">
    <text evidence="4">The sequence shown here is derived from an EMBL/GenBank/DDBJ whole genome shotgun (WGS) entry which is preliminary data.</text>
</comment>
<dbReference type="PANTHER" id="PTHR36539">
    <property type="entry name" value="ETHANOLAMINE UTILIZATION PROTEIN EUTN"/>
    <property type="match status" value="1"/>
</dbReference>
<protein>
    <submittedName>
        <fullName evidence="4">Ethanolamine utilization protein EutN</fullName>
    </submittedName>
</protein>
<dbReference type="CDD" id="cd01614">
    <property type="entry name" value="EutN_CcmL"/>
    <property type="match status" value="1"/>
</dbReference>
<evidence type="ECO:0000256" key="1">
    <source>
        <dbReference type="ARBA" id="ARBA00023587"/>
    </source>
</evidence>
<comment type="subcellular location">
    <subcellularLocation>
        <location evidence="1">Carboxysome</location>
    </subcellularLocation>
</comment>